<dbReference type="EMBL" id="JBHSIV010000015">
    <property type="protein sequence ID" value="MFC5063674.1"/>
    <property type="molecule type" value="Genomic_DNA"/>
</dbReference>
<sequence>MGIAYDGVIKIGGDARSLATLREADIDRARDILILSSQFNHTVEITSSLTQAIKDRKTALPLCIAGRFPQDLSRALAGLFPEKLSLEFVDPLQVAARTVIDQWWSHDEMLGLIGSGAVFEALSAELERPSVNSSRPQGVVFGTLEELDMVPDELSTIIVTCPPDSLAVSADVAQRLLSRPVDVVALLDGATRSHMSIDPGLELSGRPRVHTFDLVRTIYNVAHLRDRLALELARSAHDSYLLQAKKRGDRAGSNPLQVPWPELDEELRASAVERARDVIRKLRVIGCVVVPSQDVTSESLSLEADEVDQLAQIEHERWMQDLQRRGWRQGPRDLIAGSHPDLVEWEALSDESREKDRTSVREIPNQLRAVGYQIARLKTRK</sequence>
<dbReference type="InterPro" id="IPR003032">
    <property type="entry name" value="Ryanodine_rcpt"/>
</dbReference>
<name>A0ABV9YQN5_9PSEU</name>
<proteinExistence type="predicted"/>
<evidence type="ECO:0000259" key="1">
    <source>
        <dbReference type="Pfam" id="PF02026"/>
    </source>
</evidence>
<dbReference type="Proteomes" id="UP001595947">
    <property type="component" value="Unassembled WGS sequence"/>
</dbReference>
<comment type="caution">
    <text evidence="2">The sequence shown here is derived from an EMBL/GenBank/DDBJ whole genome shotgun (WGS) entry which is preliminary data.</text>
</comment>
<reference evidence="3" key="1">
    <citation type="journal article" date="2019" name="Int. J. Syst. Evol. Microbiol.">
        <title>The Global Catalogue of Microorganisms (GCM) 10K type strain sequencing project: providing services to taxonomists for standard genome sequencing and annotation.</title>
        <authorList>
            <consortium name="The Broad Institute Genomics Platform"/>
            <consortium name="The Broad Institute Genome Sequencing Center for Infectious Disease"/>
            <person name="Wu L."/>
            <person name="Ma J."/>
        </authorList>
    </citation>
    <scope>NUCLEOTIDE SEQUENCE [LARGE SCALE GENOMIC DNA]</scope>
    <source>
        <strain evidence="3">CGMCC 4.7093</strain>
    </source>
</reference>
<keyword evidence="3" id="KW-1185">Reference proteome</keyword>
<evidence type="ECO:0000313" key="2">
    <source>
        <dbReference type="EMBL" id="MFC5063674.1"/>
    </source>
</evidence>
<dbReference type="RefSeq" id="WP_378037020.1">
    <property type="nucleotide sequence ID" value="NZ_JBHSIV010000015.1"/>
</dbReference>
<accession>A0ABV9YQN5</accession>
<organism evidence="2 3">
    <name type="scientific">Actinomycetospora atypica</name>
    <dbReference type="NCBI Taxonomy" id="1290095"/>
    <lineage>
        <taxon>Bacteria</taxon>
        <taxon>Bacillati</taxon>
        <taxon>Actinomycetota</taxon>
        <taxon>Actinomycetes</taxon>
        <taxon>Pseudonocardiales</taxon>
        <taxon>Pseudonocardiaceae</taxon>
        <taxon>Actinomycetospora</taxon>
    </lineage>
</organism>
<dbReference type="Gene3D" id="6.20.350.10">
    <property type="match status" value="1"/>
</dbReference>
<evidence type="ECO:0000313" key="3">
    <source>
        <dbReference type="Proteomes" id="UP001595947"/>
    </source>
</evidence>
<dbReference type="Pfam" id="PF02026">
    <property type="entry name" value="RyR"/>
    <property type="match status" value="1"/>
</dbReference>
<gene>
    <name evidence="2" type="ORF">ACFPBZ_15740</name>
</gene>
<protein>
    <submittedName>
        <fullName evidence="2">RyR domain-containing protein</fullName>
    </submittedName>
</protein>
<feature type="domain" description="Ryanodine receptor Ryr" evidence="1">
    <location>
        <begin position="307"/>
        <end position="375"/>
    </location>
</feature>